<feature type="domain" description="FecR N-terminal" evidence="2">
    <location>
        <begin position="19"/>
        <end position="59"/>
    </location>
</feature>
<feature type="domain" description="FecR protein" evidence="1">
    <location>
        <begin position="123"/>
        <end position="217"/>
    </location>
</feature>
<dbReference type="InterPro" id="IPR006860">
    <property type="entry name" value="FecR"/>
</dbReference>
<dbReference type="InterPro" id="IPR012373">
    <property type="entry name" value="Ferrdict_sens_TM"/>
</dbReference>
<dbReference type="PIRSF" id="PIRSF018266">
    <property type="entry name" value="FecR"/>
    <property type="match status" value="1"/>
</dbReference>
<dbReference type="Gene3D" id="2.60.120.1440">
    <property type="match status" value="1"/>
</dbReference>
<gene>
    <name evidence="3" type="ORF">FAS41_20610</name>
</gene>
<dbReference type="Proteomes" id="UP000306635">
    <property type="component" value="Unassembled WGS sequence"/>
</dbReference>
<dbReference type="Pfam" id="PF04773">
    <property type="entry name" value="FecR"/>
    <property type="match status" value="1"/>
</dbReference>
<evidence type="ECO:0000313" key="4">
    <source>
        <dbReference type="Proteomes" id="UP000306635"/>
    </source>
</evidence>
<protein>
    <submittedName>
        <fullName evidence="3">DUF4880 domain-containing protein</fullName>
    </submittedName>
</protein>
<comment type="caution">
    <text evidence="3">The sequence shown here is derived from an EMBL/GenBank/DDBJ whole genome shotgun (WGS) entry which is preliminary data.</text>
</comment>
<dbReference type="OrthoDB" id="1099576at2"/>
<dbReference type="Pfam" id="PF16220">
    <property type="entry name" value="DUF4880"/>
    <property type="match status" value="1"/>
</dbReference>
<organism evidence="3 4">
    <name type="scientific">Pseudomonas nicosulfuronedens</name>
    <dbReference type="NCBI Taxonomy" id="2571105"/>
    <lineage>
        <taxon>Bacteria</taxon>
        <taxon>Pseudomonadati</taxon>
        <taxon>Pseudomonadota</taxon>
        <taxon>Gammaproteobacteria</taxon>
        <taxon>Pseudomonadales</taxon>
        <taxon>Pseudomonadaceae</taxon>
        <taxon>Pseudomonas</taxon>
    </lineage>
</organism>
<keyword evidence="4" id="KW-1185">Reference proteome</keyword>
<sequence>MTTMSRDNDSRPISAVIRDQAIAWFTLAQSGCMSEVEQHQLLVWREASSEHERAWQRLSSIPLGLQRHAGALADPMARQLAGRRHYNEMDRRKALKVLVGFGLLGGLAWQGRDTQWVQGAMADYRTGTGERTQRTLPDGTRLWLNTATAVDLHYTDRVRELRLRYGEIEILTAHEGAGRPFQVVSGDAVLQPLGTRFRVRRDEDGRSTLLAVTQGRVAASSLAGGEARVIEAGSQARISMAGVSAPQALEANGGAWVDGYLVAERMRLGDFLAELDRYRPGLLRCDSAVAGIRLSGSYPLADTDRVLAMLQDSLPVTVQRRTRYWVTVGPR</sequence>
<name>A0A5R9QU68_9PSED</name>
<dbReference type="GO" id="GO:0016989">
    <property type="term" value="F:sigma factor antagonist activity"/>
    <property type="evidence" value="ECO:0007669"/>
    <property type="project" value="TreeGrafter"/>
</dbReference>
<accession>A0A5R9QU68</accession>
<dbReference type="AlphaFoldDB" id="A0A5R9QU68"/>
<evidence type="ECO:0000259" key="2">
    <source>
        <dbReference type="Pfam" id="PF16220"/>
    </source>
</evidence>
<evidence type="ECO:0000313" key="3">
    <source>
        <dbReference type="EMBL" id="TLX73600.1"/>
    </source>
</evidence>
<dbReference type="PANTHER" id="PTHR30273">
    <property type="entry name" value="PERIPLASMIC SIGNAL SENSOR AND SIGMA FACTOR ACTIVATOR FECR-RELATED"/>
    <property type="match status" value="1"/>
</dbReference>
<dbReference type="InterPro" id="IPR032623">
    <property type="entry name" value="FecR_N"/>
</dbReference>
<dbReference type="PANTHER" id="PTHR30273:SF2">
    <property type="entry name" value="PROTEIN FECR"/>
    <property type="match status" value="1"/>
</dbReference>
<reference evidence="3 4" key="1">
    <citation type="submission" date="2019-04" db="EMBL/GenBank/DDBJ databases">
        <authorList>
            <person name="Li M."/>
        </authorList>
    </citation>
    <scope>NUCLEOTIDE SEQUENCE [LARGE SCALE GENOMIC DNA]</scope>
    <source>
        <strain evidence="3 4">LAM1902</strain>
    </source>
</reference>
<dbReference type="EMBL" id="SWDV01000028">
    <property type="protein sequence ID" value="TLX73600.1"/>
    <property type="molecule type" value="Genomic_DNA"/>
</dbReference>
<proteinExistence type="predicted"/>
<evidence type="ECO:0000259" key="1">
    <source>
        <dbReference type="Pfam" id="PF04773"/>
    </source>
</evidence>